<feature type="transmembrane region" description="Helical" evidence="10">
    <location>
        <begin position="347"/>
        <end position="370"/>
    </location>
</feature>
<keyword evidence="5 10" id="KW-0812">Transmembrane</keyword>
<feature type="transmembrane region" description="Helical" evidence="10">
    <location>
        <begin position="292"/>
        <end position="313"/>
    </location>
</feature>
<dbReference type="PRINTS" id="PR01434">
    <property type="entry name" value="NADHDHGNASE5"/>
</dbReference>
<feature type="transmembrane region" description="Helical" evidence="10">
    <location>
        <begin position="142"/>
        <end position="162"/>
    </location>
</feature>
<evidence type="ECO:0000256" key="4">
    <source>
        <dbReference type="ARBA" id="ARBA00021008"/>
    </source>
</evidence>
<organism evidence="12">
    <name type="scientific">Paracoccidioides brasiliensis</name>
    <dbReference type="NCBI Taxonomy" id="121759"/>
    <lineage>
        <taxon>Eukaryota</taxon>
        <taxon>Fungi</taxon>
        <taxon>Dikarya</taxon>
        <taxon>Ascomycota</taxon>
        <taxon>Pezizomycotina</taxon>
        <taxon>Eurotiomycetes</taxon>
        <taxon>Eurotiomycetidae</taxon>
        <taxon>Onygenales</taxon>
        <taxon>Ajellomycetaceae</taxon>
        <taxon>Paracoccidioides</taxon>
    </lineage>
</organism>
<feature type="transmembrane region" description="Helical" evidence="10">
    <location>
        <begin position="68"/>
        <end position="89"/>
    </location>
</feature>
<dbReference type="GO" id="GO:0016020">
    <property type="term" value="C:membrane"/>
    <property type="evidence" value="ECO:0007669"/>
    <property type="project" value="UniProtKB-SubCell"/>
</dbReference>
<feature type="transmembrane region" description="Helical" evidence="10">
    <location>
        <begin position="320"/>
        <end position="341"/>
    </location>
</feature>
<evidence type="ECO:0000256" key="3">
    <source>
        <dbReference type="ARBA" id="ARBA00012944"/>
    </source>
</evidence>
<dbReference type="EMBL" id="MT815704">
    <property type="protein sequence ID" value="QNS38544.1"/>
    <property type="molecule type" value="Genomic_DNA"/>
</dbReference>
<evidence type="ECO:0000256" key="6">
    <source>
        <dbReference type="ARBA" id="ARBA00022989"/>
    </source>
</evidence>
<dbReference type="InterPro" id="IPR001750">
    <property type="entry name" value="ND/Mrp_TM"/>
</dbReference>
<dbReference type="GO" id="GO:0008137">
    <property type="term" value="F:NADH dehydrogenase (ubiquinone) activity"/>
    <property type="evidence" value="ECO:0007669"/>
    <property type="project" value="UniProtKB-EC"/>
</dbReference>
<feature type="transmembrane region" description="Helical" evidence="10">
    <location>
        <begin position="448"/>
        <end position="471"/>
    </location>
</feature>
<reference evidence="12" key="1">
    <citation type="submission" date="2020-07" db="EMBL/GenBank/DDBJ databases">
        <title>Updates and comparative analysis of the mitochondrial genomes of Paracoccidioides spp. using Oxford-Nanopore MinION sequencing.</title>
        <authorList>
            <person name="Misas E."/>
            <person name="Gomez O.M."/>
        </authorList>
    </citation>
    <scope>NUCLEOTIDE SEQUENCE</scope>
    <source>
        <strain evidence="12">Pb18</strain>
    </source>
</reference>
<feature type="domain" description="NADH:quinone oxidoreductase/Mrp antiporter transmembrane" evidence="11">
    <location>
        <begin position="138"/>
        <end position="463"/>
    </location>
</feature>
<gene>
    <name evidence="12" type="primary">nad2</name>
</gene>
<feature type="transmembrane region" description="Helical" evidence="10">
    <location>
        <begin position="28"/>
        <end position="48"/>
    </location>
</feature>
<geneLocation type="mitochondrion" evidence="12"/>
<evidence type="ECO:0000259" key="11">
    <source>
        <dbReference type="Pfam" id="PF00361"/>
    </source>
</evidence>
<dbReference type="InterPro" id="IPR010096">
    <property type="entry name" value="NADH-Q_OxRdtase_suN/2"/>
</dbReference>
<comment type="catalytic activity">
    <reaction evidence="9">
        <text>a ubiquinone + NADH + 5 H(+)(in) = a ubiquinol + NAD(+) + 4 H(+)(out)</text>
        <dbReference type="Rhea" id="RHEA:29091"/>
        <dbReference type="Rhea" id="RHEA-COMP:9565"/>
        <dbReference type="Rhea" id="RHEA-COMP:9566"/>
        <dbReference type="ChEBI" id="CHEBI:15378"/>
        <dbReference type="ChEBI" id="CHEBI:16389"/>
        <dbReference type="ChEBI" id="CHEBI:17976"/>
        <dbReference type="ChEBI" id="CHEBI:57540"/>
        <dbReference type="ChEBI" id="CHEBI:57945"/>
        <dbReference type="EC" id="7.1.1.2"/>
    </reaction>
</comment>
<accession>A0A7H1DNJ9</accession>
<dbReference type="PANTHER" id="PTHR22773">
    <property type="entry name" value="NADH DEHYDROGENASE"/>
    <property type="match status" value="1"/>
</dbReference>
<evidence type="ECO:0000256" key="9">
    <source>
        <dbReference type="ARBA" id="ARBA00049551"/>
    </source>
</evidence>
<feature type="transmembrane region" description="Helical" evidence="10">
    <location>
        <begin position="492"/>
        <end position="516"/>
    </location>
</feature>
<feature type="transmembrane region" description="Helical" evidence="10">
    <location>
        <begin position="174"/>
        <end position="195"/>
    </location>
</feature>
<feature type="transmembrane region" description="Helical" evidence="10">
    <location>
        <begin position="223"/>
        <end position="245"/>
    </location>
</feature>
<evidence type="ECO:0000256" key="7">
    <source>
        <dbReference type="ARBA" id="ARBA00023136"/>
    </source>
</evidence>
<sequence length="534" mass="61036">MLLISLISILLSNSLSLRREISMFNSRIGINIILYSILLSFTNLYLNYLDFNLSLFNGLFNISSITNIFQILILFLTLIILNLTSFYPFKILKSSNLIINKYRKEYFKDIKQREEFKIIEYTLIILFIIIGSLLLLASNDLISIYLALELQSLGLYILCTIYKNSESSTSSGLTYFLLGSLSSSFILLGISFIYVNSGTTSLDNLYIITNISNISTFNSSTSLSFSLLLISIGFLFKISAAPFHFWSPDVYDGIPTIVTTFVSIIPKISILIILFYLIYFTNNINLFSEYSWNYSLFISSLLSLIIGTLLGLTQYRIKKLMAYSTISHLGFILLTLNINTMESIQSFIFYLIQYSFSALNIFFILISIGYSFSFFYNKNVWENYQIKINLIDEKNSPLQLLSQIKGYFFLNKILALSLSITLFSFAGIPPLIGFFAKLMVLSSALQNGYFFLSLLAVLSSVLSAVYYLNLVKLMFFETHSYQLKHLHLKPEIFYFSSSLSFIISLFTLIILLFIFLPDQLLQLSNILSLCFITA</sequence>
<dbReference type="Pfam" id="PF00361">
    <property type="entry name" value="Proton_antipo_M"/>
    <property type="match status" value="1"/>
</dbReference>
<keyword evidence="12" id="KW-0496">Mitochondrion</keyword>
<evidence type="ECO:0000256" key="10">
    <source>
        <dbReference type="SAM" id="Phobius"/>
    </source>
</evidence>
<comment type="subcellular location">
    <subcellularLocation>
        <location evidence="1">Membrane</location>
        <topology evidence="1">Multi-pass membrane protein</topology>
    </subcellularLocation>
</comment>
<evidence type="ECO:0000256" key="8">
    <source>
        <dbReference type="ARBA" id="ARBA00031028"/>
    </source>
</evidence>
<name>A0A7H1DNJ9_PARBR</name>
<feature type="transmembrane region" description="Helical" evidence="10">
    <location>
        <begin position="257"/>
        <end position="280"/>
    </location>
</feature>
<keyword evidence="6 10" id="KW-1133">Transmembrane helix</keyword>
<protein>
    <recommendedName>
        <fullName evidence="4">NADH-ubiquinone oxidoreductase chain 2</fullName>
        <ecNumber evidence="3">7.1.1.2</ecNumber>
    </recommendedName>
    <alternativeName>
        <fullName evidence="8">NADH dehydrogenase subunit 2</fullName>
    </alternativeName>
</protein>
<dbReference type="HAMAP" id="MF_00445">
    <property type="entry name" value="NDH1_NuoN_1"/>
    <property type="match status" value="1"/>
</dbReference>
<keyword evidence="7 10" id="KW-0472">Membrane</keyword>
<dbReference type="AlphaFoldDB" id="A0A7H1DNJ9"/>
<dbReference type="EC" id="7.1.1.2" evidence="3"/>
<dbReference type="GO" id="GO:0042773">
    <property type="term" value="P:ATP synthesis coupled electron transport"/>
    <property type="evidence" value="ECO:0007669"/>
    <property type="project" value="InterPro"/>
</dbReference>
<feature type="transmembrane region" description="Helical" evidence="10">
    <location>
        <begin position="118"/>
        <end position="136"/>
    </location>
</feature>
<feature type="transmembrane region" description="Helical" evidence="10">
    <location>
        <begin position="413"/>
        <end position="436"/>
    </location>
</feature>
<evidence type="ECO:0000256" key="5">
    <source>
        <dbReference type="ARBA" id="ARBA00022692"/>
    </source>
</evidence>
<proteinExistence type="inferred from homology"/>
<comment type="similarity">
    <text evidence="2">Belongs to the complex I subunit 2 family.</text>
</comment>
<evidence type="ECO:0000256" key="2">
    <source>
        <dbReference type="ARBA" id="ARBA00007012"/>
    </source>
</evidence>
<evidence type="ECO:0000256" key="1">
    <source>
        <dbReference type="ARBA" id="ARBA00004141"/>
    </source>
</evidence>
<evidence type="ECO:0000313" key="12">
    <source>
        <dbReference type="EMBL" id="QNS38544.1"/>
    </source>
</evidence>